<evidence type="ECO:0000256" key="3">
    <source>
        <dbReference type="ARBA" id="ARBA00022448"/>
    </source>
</evidence>
<evidence type="ECO:0000256" key="1">
    <source>
        <dbReference type="ARBA" id="ARBA00004418"/>
    </source>
</evidence>
<keyword evidence="4" id="KW-0732">Signal</keyword>
<dbReference type="CDD" id="cd13558">
    <property type="entry name" value="PBP2_SsuA_like_2"/>
    <property type="match status" value="1"/>
</dbReference>
<dbReference type="PROSITE" id="PS51318">
    <property type="entry name" value="TAT"/>
    <property type="match status" value="1"/>
</dbReference>
<comment type="caution">
    <text evidence="6">The sequence shown here is derived from an EMBL/GenBank/DDBJ whole genome shotgun (WGS) entry which is preliminary data.</text>
</comment>
<dbReference type="PANTHER" id="PTHR30024">
    <property type="entry name" value="ALIPHATIC SULFONATES-BINDING PROTEIN-RELATED"/>
    <property type="match status" value="1"/>
</dbReference>
<evidence type="ECO:0000313" key="7">
    <source>
        <dbReference type="Proteomes" id="UP001262410"/>
    </source>
</evidence>
<evidence type="ECO:0000256" key="4">
    <source>
        <dbReference type="ARBA" id="ARBA00022729"/>
    </source>
</evidence>
<sequence>MPPFAPAVPVSRRSLLAGGAGLLALAAIPGLSRAAAPVDFAGVTVRAAKYKGREDNLLRAAGQLDTPYAVTFGEFASGNVIVEAMNAGAVDVGSMSEIPPVFAAVAGARIKAVAIIADDVNNQVVLVPKDSPIRTPADLAGKRVGYVRATTTQYYLARILKAAGLSFGDITGVPLTPADGRAAFDQGAIDAWAIYGYSVPITIAASGARVLVTANGYLSGNYIYAAREEALADPALSAAIGDYLLRMKRAWAWQQAHLEDWATIFSGAIGVPRDIVLSQLRNASQPNDLRPVTDDAVASVQAVADTFIELGLIPGPVDVAPLFDRRFNALLAKSA</sequence>
<dbReference type="SMART" id="SM00062">
    <property type="entry name" value="PBPb"/>
    <property type="match status" value="1"/>
</dbReference>
<dbReference type="PANTHER" id="PTHR30024:SF48">
    <property type="entry name" value="ABC TRANSPORTER SUBSTRATE-BINDING PROTEIN"/>
    <property type="match status" value="1"/>
</dbReference>
<reference evidence="6 7" key="1">
    <citation type="submission" date="2023-07" db="EMBL/GenBank/DDBJ databases">
        <title>Sorghum-associated microbial communities from plants grown in Nebraska, USA.</title>
        <authorList>
            <person name="Schachtman D."/>
        </authorList>
    </citation>
    <scope>NUCLEOTIDE SEQUENCE [LARGE SCALE GENOMIC DNA]</scope>
    <source>
        <strain evidence="6 7">584</strain>
    </source>
</reference>
<comment type="subcellular location">
    <subcellularLocation>
        <location evidence="1">Periplasm</location>
    </subcellularLocation>
</comment>
<evidence type="ECO:0000256" key="2">
    <source>
        <dbReference type="ARBA" id="ARBA00010742"/>
    </source>
</evidence>
<name>A0ABU1JKH2_9PROT</name>
<dbReference type="InterPro" id="IPR006311">
    <property type="entry name" value="TAT_signal"/>
</dbReference>
<dbReference type="InterPro" id="IPR015168">
    <property type="entry name" value="SsuA/THI5"/>
</dbReference>
<dbReference type="SUPFAM" id="SSF53850">
    <property type="entry name" value="Periplasmic binding protein-like II"/>
    <property type="match status" value="1"/>
</dbReference>
<protein>
    <submittedName>
        <fullName evidence="6">Sulfonate transport system substrate-binding protein</fullName>
    </submittedName>
</protein>
<dbReference type="EMBL" id="JAVDPW010000003">
    <property type="protein sequence ID" value="MDR6289116.1"/>
    <property type="molecule type" value="Genomic_DNA"/>
</dbReference>
<gene>
    <name evidence="6" type="ORF">E9232_001631</name>
</gene>
<comment type="similarity">
    <text evidence="2">Belongs to the bacterial solute-binding protein SsuA/TauA family.</text>
</comment>
<dbReference type="InterPro" id="IPR010067">
    <property type="entry name" value="ABC_SsuA_sub-bd"/>
</dbReference>
<dbReference type="Pfam" id="PF09084">
    <property type="entry name" value="NMT1"/>
    <property type="match status" value="1"/>
</dbReference>
<feature type="domain" description="Solute-binding protein family 3/N-terminal" evidence="5">
    <location>
        <begin position="44"/>
        <end position="260"/>
    </location>
</feature>
<proteinExistence type="inferred from homology"/>
<dbReference type="NCBIfam" id="TIGR01728">
    <property type="entry name" value="SsuA_fam"/>
    <property type="match status" value="1"/>
</dbReference>
<dbReference type="InterPro" id="IPR001638">
    <property type="entry name" value="Solute-binding_3/MltF_N"/>
</dbReference>
<accession>A0ABU1JKH2</accession>
<dbReference type="RefSeq" id="WP_309793268.1">
    <property type="nucleotide sequence ID" value="NZ_JAVDPW010000003.1"/>
</dbReference>
<keyword evidence="7" id="KW-1185">Reference proteome</keyword>
<evidence type="ECO:0000259" key="5">
    <source>
        <dbReference type="SMART" id="SM00062"/>
    </source>
</evidence>
<dbReference type="Gene3D" id="3.40.190.10">
    <property type="entry name" value="Periplasmic binding protein-like II"/>
    <property type="match status" value="2"/>
</dbReference>
<organism evidence="6 7">
    <name type="scientific">Inquilinus ginsengisoli</name>
    <dbReference type="NCBI Taxonomy" id="363840"/>
    <lineage>
        <taxon>Bacteria</taxon>
        <taxon>Pseudomonadati</taxon>
        <taxon>Pseudomonadota</taxon>
        <taxon>Alphaproteobacteria</taxon>
        <taxon>Rhodospirillales</taxon>
        <taxon>Rhodospirillaceae</taxon>
        <taxon>Inquilinus</taxon>
    </lineage>
</organism>
<dbReference type="Proteomes" id="UP001262410">
    <property type="component" value="Unassembled WGS sequence"/>
</dbReference>
<evidence type="ECO:0000313" key="6">
    <source>
        <dbReference type="EMBL" id="MDR6289116.1"/>
    </source>
</evidence>
<keyword evidence="3" id="KW-0813">Transport</keyword>